<dbReference type="STRING" id="390270.SAMN04488005_0691"/>
<name>A0A1I6FXR2_9RHOB</name>
<dbReference type="Proteomes" id="UP000199478">
    <property type="component" value="Unassembled WGS sequence"/>
</dbReference>
<organism evidence="6 7">
    <name type="scientific">Yoonia tamlensis</name>
    <dbReference type="NCBI Taxonomy" id="390270"/>
    <lineage>
        <taxon>Bacteria</taxon>
        <taxon>Pseudomonadati</taxon>
        <taxon>Pseudomonadota</taxon>
        <taxon>Alphaproteobacteria</taxon>
        <taxon>Rhodobacterales</taxon>
        <taxon>Paracoccaceae</taxon>
        <taxon>Yoonia</taxon>
    </lineage>
</organism>
<evidence type="ECO:0000313" key="6">
    <source>
        <dbReference type="EMBL" id="SFR34681.1"/>
    </source>
</evidence>
<dbReference type="GO" id="GO:0020037">
    <property type="term" value="F:heme binding"/>
    <property type="evidence" value="ECO:0007669"/>
    <property type="project" value="InterPro"/>
</dbReference>
<keyword evidence="7" id="KW-1185">Reference proteome</keyword>
<dbReference type="InterPro" id="IPR036909">
    <property type="entry name" value="Cyt_c-like_dom_sf"/>
</dbReference>
<dbReference type="Pfam" id="PF00034">
    <property type="entry name" value="Cytochrom_C"/>
    <property type="match status" value="1"/>
</dbReference>
<keyword evidence="3 4" id="KW-0408">Iron</keyword>
<dbReference type="SUPFAM" id="SSF46626">
    <property type="entry name" value="Cytochrome c"/>
    <property type="match status" value="1"/>
</dbReference>
<accession>A0A1I6FXR2</accession>
<dbReference type="PROSITE" id="PS51007">
    <property type="entry name" value="CYTC"/>
    <property type="match status" value="1"/>
</dbReference>
<dbReference type="GO" id="GO:0009055">
    <property type="term" value="F:electron transfer activity"/>
    <property type="evidence" value="ECO:0007669"/>
    <property type="project" value="InterPro"/>
</dbReference>
<evidence type="ECO:0000256" key="1">
    <source>
        <dbReference type="ARBA" id="ARBA00022617"/>
    </source>
</evidence>
<dbReference type="OrthoDB" id="5514238at2"/>
<protein>
    <submittedName>
        <fullName evidence="6">Cytochrome C oxidase, cbb3-type, subunit III</fullName>
    </submittedName>
</protein>
<dbReference type="EMBL" id="FOYP01000001">
    <property type="protein sequence ID" value="SFR34681.1"/>
    <property type="molecule type" value="Genomic_DNA"/>
</dbReference>
<feature type="domain" description="Cytochrome c" evidence="5">
    <location>
        <begin position="17"/>
        <end position="126"/>
    </location>
</feature>
<reference evidence="7" key="1">
    <citation type="submission" date="2016-10" db="EMBL/GenBank/DDBJ databases">
        <authorList>
            <person name="Varghese N."/>
            <person name="Submissions S."/>
        </authorList>
    </citation>
    <scope>NUCLEOTIDE SEQUENCE [LARGE SCALE GENOMIC DNA]</scope>
    <source>
        <strain evidence="7">DSM 26879</strain>
    </source>
</reference>
<dbReference type="RefSeq" id="WP_090196476.1">
    <property type="nucleotide sequence ID" value="NZ_FOYP01000001.1"/>
</dbReference>
<evidence type="ECO:0000256" key="3">
    <source>
        <dbReference type="ARBA" id="ARBA00023004"/>
    </source>
</evidence>
<evidence type="ECO:0000259" key="5">
    <source>
        <dbReference type="PROSITE" id="PS51007"/>
    </source>
</evidence>
<gene>
    <name evidence="6" type="ORF">SAMN04488005_0691</name>
</gene>
<evidence type="ECO:0000256" key="4">
    <source>
        <dbReference type="PROSITE-ProRule" id="PRU00433"/>
    </source>
</evidence>
<dbReference type="GO" id="GO:0046872">
    <property type="term" value="F:metal ion binding"/>
    <property type="evidence" value="ECO:0007669"/>
    <property type="project" value="UniProtKB-KW"/>
</dbReference>
<dbReference type="AlphaFoldDB" id="A0A1I6FXR2"/>
<keyword evidence="1 4" id="KW-0349">Heme</keyword>
<dbReference type="Gene3D" id="1.10.760.10">
    <property type="entry name" value="Cytochrome c-like domain"/>
    <property type="match status" value="1"/>
</dbReference>
<sequence>MRYMMMFAALSLAACVEAPESGAQIYAAECAGCHGADARGDGPHARGLETAPPDLTTIAARNGGVFPRDQVMSTIDGLQRDAHFSAAMPEFGAGDLGETVIVEENGLGTPVPTKLLLLTEYIALLQRTE</sequence>
<dbReference type="InterPro" id="IPR009056">
    <property type="entry name" value="Cyt_c-like_dom"/>
</dbReference>
<proteinExistence type="predicted"/>
<evidence type="ECO:0000313" key="7">
    <source>
        <dbReference type="Proteomes" id="UP000199478"/>
    </source>
</evidence>
<keyword evidence="2 4" id="KW-0479">Metal-binding</keyword>
<dbReference type="PROSITE" id="PS51257">
    <property type="entry name" value="PROKAR_LIPOPROTEIN"/>
    <property type="match status" value="1"/>
</dbReference>
<evidence type="ECO:0000256" key="2">
    <source>
        <dbReference type="ARBA" id="ARBA00022723"/>
    </source>
</evidence>